<evidence type="ECO:0008006" key="2">
    <source>
        <dbReference type="Google" id="ProtNLM"/>
    </source>
</evidence>
<protein>
    <recommendedName>
        <fullName evidence="2">DUF2237 domain-containing protein</fullName>
    </recommendedName>
</protein>
<dbReference type="Pfam" id="PF09996">
    <property type="entry name" value="DUF2237"/>
    <property type="match status" value="1"/>
</dbReference>
<dbReference type="InterPro" id="IPR018714">
    <property type="entry name" value="DUF2237"/>
</dbReference>
<dbReference type="EMBL" id="UINC01124666">
    <property type="protein sequence ID" value="SVD01978.1"/>
    <property type="molecule type" value="Genomic_DNA"/>
</dbReference>
<evidence type="ECO:0000313" key="1">
    <source>
        <dbReference type="EMBL" id="SVD01978.1"/>
    </source>
</evidence>
<name>A0A382RYG9_9ZZZZ</name>
<reference evidence="1" key="1">
    <citation type="submission" date="2018-05" db="EMBL/GenBank/DDBJ databases">
        <authorList>
            <person name="Lanie J.A."/>
            <person name="Ng W.-L."/>
            <person name="Kazmierczak K.M."/>
            <person name="Andrzejewski T.M."/>
            <person name="Davidsen T.M."/>
            <person name="Wayne K.J."/>
            <person name="Tettelin H."/>
            <person name="Glass J.I."/>
            <person name="Rusch D."/>
            <person name="Podicherti R."/>
            <person name="Tsui H.-C.T."/>
            <person name="Winkler M.E."/>
        </authorList>
    </citation>
    <scope>NUCLEOTIDE SEQUENCE</scope>
</reference>
<dbReference type="PANTHER" id="PTHR37466:SF1">
    <property type="entry name" value="SLR1628 PROTEIN"/>
    <property type="match status" value="1"/>
</dbReference>
<proteinExistence type="predicted"/>
<organism evidence="1">
    <name type="scientific">marine metagenome</name>
    <dbReference type="NCBI Taxonomy" id="408172"/>
    <lineage>
        <taxon>unclassified sequences</taxon>
        <taxon>metagenomes</taxon>
        <taxon>ecological metagenomes</taxon>
    </lineage>
</organism>
<sequence length="122" mass="13411">MASNVLGGELEPCSKNPVTGFFRNGLCDTCADDRGMHTVCVVMTDEFLEFSAEAGNDLSTPVPEFQFPGLKAGDRWCLCMGRWIEAQKAGMAPEIVLESCHISVTEFVDLELLKKYAVEENT</sequence>
<gene>
    <name evidence="1" type="ORF">METZ01_LOCUS354832</name>
</gene>
<dbReference type="Gene3D" id="3.30.56.110">
    <property type="entry name" value="Protein of unknown function DUF2237"/>
    <property type="match status" value="1"/>
</dbReference>
<dbReference type="AlphaFoldDB" id="A0A382RYG9"/>
<dbReference type="PANTHER" id="PTHR37466">
    <property type="entry name" value="SLR1628 PROTEIN"/>
    <property type="match status" value="1"/>
</dbReference>
<accession>A0A382RYG9</accession>